<dbReference type="AlphaFoldDB" id="A0A6B8RUE0"/>
<dbReference type="OrthoDB" id="2596091at2"/>
<keyword evidence="2" id="KW-1185">Reference proteome</keyword>
<organism evidence="1 2">
    <name type="scientific">Paenibacillus psychroresistens</name>
    <dbReference type="NCBI Taxonomy" id="1778678"/>
    <lineage>
        <taxon>Bacteria</taxon>
        <taxon>Bacillati</taxon>
        <taxon>Bacillota</taxon>
        <taxon>Bacilli</taxon>
        <taxon>Bacillales</taxon>
        <taxon>Paenibacillaceae</taxon>
        <taxon>Paenibacillus</taxon>
    </lineage>
</organism>
<dbReference type="EMBL" id="CP034235">
    <property type="protein sequence ID" value="QGQ98906.1"/>
    <property type="molecule type" value="Genomic_DNA"/>
</dbReference>
<dbReference type="RefSeq" id="WP_155704011.1">
    <property type="nucleotide sequence ID" value="NZ_CP034235.1"/>
</dbReference>
<name>A0A6B8RUE0_9BACL</name>
<reference evidence="2" key="1">
    <citation type="submission" date="2018-11" db="EMBL/GenBank/DDBJ databases">
        <title>Complete genome sequence of Paenibacillus sp. ML311-T8.</title>
        <authorList>
            <person name="Nam Y.-D."/>
            <person name="Kang J."/>
            <person name="Chung W.-H."/>
            <person name="Park Y.S."/>
        </authorList>
    </citation>
    <scope>NUCLEOTIDE SEQUENCE [LARGE SCALE GENOMIC DNA]</scope>
    <source>
        <strain evidence="2">ML311-T8</strain>
    </source>
</reference>
<dbReference type="Proteomes" id="UP000426246">
    <property type="component" value="Chromosome"/>
</dbReference>
<gene>
    <name evidence="1" type="ORF">EHS13_30520</name>
</gene>
<evidence type="ECO:0000313" key="1">
    <source>
        <dbReference type="EMBL" id="QGQ98906.1"/>
    </source>
</evidence>
<dbReference type="KEGG" id="ppsc:EHS13_30520"/>
<evidence type="ECO:0000313" key="2">
    <source>
        <dbReference type="Proteomes" id="UP000426246"/>
    </source>
</evidence>
<sequence length="155" mass="18511">MSESFKNLKRVPHVLLQTRLEKIKDLLQTDLEAYEIHKDTLNGEHYLLFYYEHLLIADNNHKETYYHLMPLETDDVLALVLGEQLFTYPEHWTQPYLRNSSDNDSYVWFDPAHQTVFDEHAEIGEKLKQKLLEFKQKGSIDEETIKQLFNDLDKL</sequence>
<accession>A0A6B8RUE0</accession>
<protein>
    <submittedName>
        <fullName evidence="1">Uncharacterized protein</fullName>
    </submittedName>
</protein>
<proteinExistence type="predicted"/>